<gene>
    <name evidence="19" type="ORF">HF878_08230</name>
</gene>
<evidence type="ECO:0000259" key="17">
    <source>
        <dbReference type="Pfam" id="PF00768"/>
    </source>
</evidence>
<keyword evidence="11" id="KW-0961">Cell wall biogenesis/degradation</keyword>
<dbReference type="SUPFAM" id="SSF56601">
    <property type="entry name" value="beta-lactamase/transpeptidase-like"/>
    <property type="match status" value="1"/>
</dbReference>
<dbReference type="EC" id="3.4.16.4" evidence="4"/>
<dbReference type="Gene3D" id="2.60.410.10">
    <property type="entry name" value="D-Ala-D-Ala carboxypeptidase, C-terminal domain"/>
    <property type="match status" value="1"/>
</dbReference>
<evidence type="ECO:0000256" key="15">
    <source>
        <dbReference type="RuleBase" id="RU004016"/>
    </source>
</evidence>
<name>A0A848BAK3_9FIRM</name>
<feature type="chain" id="PRO_5032860235" description="serine-type D-Ala-D-Ala carboxypeptidase" evidence="16">
    <location>
        <begin position="29"/>
        <end position="388"/>
    </location>
</feature>
<dbReference type="Pfam" id="PF07943">
    <property type="entry name" value="PBP5_C"/>
    <property type="match status" value="1"/>
</dbReference>
<keyword evidence="8" id="KW-0378">Hydrolase</keyword>
<keyword evidence="9" id="KW-0133">Cell shape</keyword>
<dbReference type="InterPro" id="IPR015956">
    <property type="entry name" value="Peniciliin-bd_prot_C_sf"/>
</dbReference>
<keyword evidence="10" id="KW-0573">Peptidoglycan synthesis</keyword>
<dbReference type="AlphaFoldDB" id="A0A848BAK3"/>
<evidence type="ECO:0000256" key="8">
    <source>
        <dbReference type="ARBA" id="ARBA00022801"/>
    </source>
</evidence>
<evidence type="ECO:0000256" key="10">
    <source>
        <dbReference type="ARBA" id="ARBA00022984"/>
    </source>
</evidence>
<comment type="similarity">
    <text evidence="3 15">Belongs to the peptidase S11 family.</text>
</comment>
<feature type="domain" description="Peptidase S11 D-alanyl-D-alanine carboxypeptidase A N-terminal" evidence="17">
    <location>
        <begin position="32"/>
        <end position="259"/>
    </location>
</feature>
<dbReference type="EMBL" id="JABAFA010000032">
    <property type="protein sequence ID" value="NMD99452.1"/>
    <property type="molecule type" value="Genomic_DNA"/>
</dbReference>
<dbReference type="Gene3D" id="3.40.710.10">
    <property type="entry name" value="DD-peptidase/beta-lactamase superfamily"/>
    <property type="match status" value="1"/>
</dbReference>
<dbReference type="SUPFAM" id="SSF69189">
    <property type="entry name" value="Penicillin-binding protein associated domain"/>
    <property type="match status" value="1"/>
</dbReference>
<evidence type="ECO:0000259" key="18">
    <source>
        <dbReference type="Pfam" id="PF07943"/>
    </source>
</evidence>
<evidence type="ECO:0000313" key="20">
    <source>
        <dbReference type="Proteomes" id="UP000543804"/>
    </source>
</evidence>
<feature type="binding site" evidence="14">
    <location>
        <position position="229"/>
    </location>
    <ligand>
        <name>substrate</name>
    </ligand>
</feature>
<evidence type="ECO:0000256" key="7">
    <source>
        <dbReference type="ARBA" id="ARBA00022729"/>
    </source>
</evidence>
<feature type="active site" description="Proton acceptor" evidence="13">
    <location>
        <position position="69"/>
    </location>
</feature>
<dbReference type="PANTHER" id="PTHR21581">
    <property type="entry name" value="D-ALANYL-D-ALANINE CARBOXYPEPTIDASE"/>
    <property type="match status" value="1"/>
</dbReference>
<dbReference type="GO" id="GO:0008360">
    <property type="term" value="P:regulation of cell shape"/>
    <property type="evidence" value="ECO:0007669"/>
    <property type="project" value="UniProtKB-KW"/>
</dbReference>
<evidence type="ECO:0000256" key="1">
    <source>
        <dbReference type="ARBA" id="ARBA00003217"/>
    </source>
</evidence>
<organism evidence="19 20">
    <name type="scientific">Selenomonas bovis</name>
    <dbReference type="NCBI Taxonomy" id="416586"/>
    <lineage>
        <taxon>Bacteria</taxon>
        <taxon>Bacillati</taxon>
        <taxon>Bacillota</taxon>
        <taxon>Negativicutes</taxon>
        <taxon>Selenomonadales</taxon>
        <taxon>Selenomonadaceae</taxon>
        <taxon>Selenomonas</taxon>
    </lineage>
</organism>
<keyword evidence="6" id="KW-0645">Protease</keyword>
<accession>A0A848BAK3</accession>
<feature type="domain" description="Peptidase S11 D-Ala-D-Ala carboxypeptidase A C-terminal" evidence="18">
    <location>
        <begin position="286"/>
        <end position="366"/>
    </location>
</feature>
<sequence>MYILHILRVLTACLFFLGQAFPCLPAAAAEIDDAPTISASAAIVIEASTGRVIYEKNADERHYPASMTKMMTCLLALATLGRHQDIVISPRAAQTEDATLEETAGDVFSADELIRGMMLVSDNGAAVALAEASAGSVDHFVAQMNDEAARLGMTDTHFANPNGLTHPDHYSTARDMAKLARHAMTERAFRDIVDTAKAPVRWTLPTGKVRMVENTNELLGHYDGMNGIKTGWTSAAGGCLAASAQRGGLELIAIVMQAESPEARFTDARKLLDYGFAQTKLRRGISRDRLKKSVWVRGGKQATVAVHPVEDVNYPLIGGEEASHYTITYDLPKIIAAPTKEGQIVGRLLLNYDGQPVGSVDLAAEKVDAGMSVGSLFVRVFGWLLPTL</sequence>
<protein>
    <recommendedName>
        <fullName evidence="4">serine-type D-Ala-D-Ala carboxypeptidase</fullName>
        <ecNumber evidence="4">3.4.16.4</ecNumber>
    </recommendedName>
</protein>
<evidence type="ECO:0000256" key="5">
    <source>
        <dbReference type="ARBA" id="ARBA00022645"/>
    </source>
</evidence>
<dbReference type="InterPro" id="IPR018044">
    <property type="entry name" value="Peptidase_S11"/>
</dbReference>
<feature type="signal peptide" evidence="16">
    <location>
        <begin position="1"/>
        <end position="28"/>
    </location>
</feature>
<evidence type="ECO:0000256" key="13">
    <source>
        <dbReference type="PIRSR" id="PIRSR618044-1"/>
    </source>
</evidence>
<dbReference type="RefSeq" id="WP_170077782.1">
    <property type="nucleotide sequence ID" value="NZ_JABAFA010000032.1"/>
</dbReference>
<dbReference type="Proteomes" id="UP000543804">
    <property type="component" value="Unassembled WGS sequence"/>
</dbReference>
<evidence type="ECO:0000256" key="4">
    <source>
        <dbReference type="ARBA" id="ARBA00012448"/>
    </source>
</evidence>
<dbReference type="PANTHER" id="PTHR21581:SF6">
    <property type="entry name" value="TRAFFICKING PROTEIN PARTICLE COMPLEX SUBUNIT 12"/>
    <property type="match status" value="1"/>
</dbReference>
<feature type="active site" description="Acyl-ester intermediate" evidence="13">
    <location>
        <position position="66"/>
    </location>
</feature>
<comment type="caution">
    <text evidence="19">The sequence shown here is derived from an EMBL/GenBank/DDBJ whole genome shotgun (WGS) entry which is preliminary data.</text>
</comment>
<dbReference type="InterPro" id="IPR012338">
    <property type="entry name" value="Beta-lactam/transpept-like"/>
</dbReference>
<comment type="catalytic activity">
    <reaction evidence="12">
        <text>Preferential cleavage: (Ac)2-L-Lys-D-Ala-|-D-Ala. Also transpeptidation of peptidyl-alanyl moieties that are N-acyl substituents of D-alanine.</text>
        <dbReference type="EC" id="3.4.16.4"/>
    </reaction>
</comment>
<reference evidence="19 20" key="1">
    <citation type="submission" date="2020-04" db="EMBL/GenBank/DDBJ databases">
        <authorList>
            <person name="Hitch T.C.A."/>
            <person name="Wylensek D."/>
            <person name="Clavel T."/>
        </authorList>
    </citation>
    <scope>NUCLEOTIDE SEQUENCE [LARGE SCALE GENOMIC DNA]</scope>
    <source>
        <strain evidence="19 20">PG-130-P53-12</strain>
    </source>
</reference>
<dbReference type="InterPro" id="IPR001967">
    <property type="entry name" value="Peptidase_S11_N"/>
</dbReference>
<dbReference type="InterPro" id="IPR012907">
    <property type="entry name" value="Peptidase_S11_C"/>
</dbReference>
<evidence type="ECO:0000313" key="19">
    <source>
        <dbReference type="EMBL" id="NMD99452.1"/>
    </source>
</evidence>
<evidence type="ECO:0000256" key="14">
    <source>
        <dbReference type="PIRSR" id="PIRSR618044-2"/>
    </source>
</evidence>
<dbReference type="UniPathway" id="UPA00219"/>
<proteinExistence type="inferred from homology"/>
<dbReference type="GO" id="GO:0071555">
    <property type="term" value="P:cell wall organization"/>
    <property type="evidence" value="ECO:0007669"/>
    <property type="project" value="UniProtKB-KW"/>
</dbReference>
<dbReference type="GO" id="GO:0009002">
    <property type="term" value="F:serine-type D-Ala-D-Ala carboxypeptidase activity"/>
    <property type="evidence" value="ECO:0007669"/>
    <property type="project" value="UniProtKB-EC"/>
</dbReference>
<evidence type="ECO:0000256" key="9">
    <source>
        <dbReference type="ARBA" id="ARBA00022960"/>
    </source>
</evidence>
<keyword evidence="7 16" id="KW-0732">Signal</keyword>
<evidence type="ECO:0000256" key="12">
    <source>
        <dbReference type="ARBA" id="ARBA00034000"/>
    </source>
</evidence>
<comment type="pathway">
    <text evidence="2">Cell wall biogenesis; peptidoglycan biosynthesis.</text>
</comment>
<dbReference type="GO" id="GO:0006508">
    <property type="term" value="P:proteolysis"/>
    <property type="evidence" value="ECO:0007669"/>
    <property type="project" value="UniProtKB-KW"/>
</dbReference>
<dbReference type="GO" id="GO:0009252">
    <property type="term" value="P:peptidoglycan biosynthetic process"/>
    <property type="evidence" value="ECO:0007669"/>
    <property type="project" value="UniProtKB-UniPathway"/>
</dbReference>
<dbReference type="PRINTS" id="PR00725">
    <property type="entry name" value="DADACBPTASE1"/>
</dbReference>
<dbReference type="InterPro" id="IPR037167">
    <property type="entry name" value="Peptidase_S11_C_sf"/>
</dbReference>
<comment type="function">
    <text evidence="1">Removes C-terminal D-alanyl residues from sugar-peptide cell wall precursors.</text>
</comment>
<evidence type="ECO:0000256" key="6">
    <source>
        <dbReference type="ARBA" id="ARBA00022670"/>
    </source>
</evidence>
<dbReference type="Pfam" id="PF00768">
    <property type="entry name" value="Peptidase_S11"/>
    <property type="match status" value="1"/>
</dbReference>
<evidence type="ECO:0000256" key="11">
    <source>
        <dbReference type="ARBA" id="ARBA00023316"/>
    </source>
</evidence>
<keyword evidence="20" id="KW-1185">Reference proteome</keyword>
<evidence type="ECO:0000256" key="2">
    <source>
        <dbReference type="ARBA" id="ARBA00004752"/>
    </source>
</evidence>
<evidence type="ECO:0000256" key="3">
    <source>
        <dbReference type="ARBA" id="ARBA00007164"/>
    </source>
</evidence>
<evidence type="ECO:0000256" key="16">
    <source>
        <dbReference type="SAM" id="SignalP"/>
    </source>
</evidence>
<keyword evidence="5 19" id="KW-0121">Carboxypeptidase</keyword>
<feature type="active site" evidence="13">
    <location>
        <position position="121"/>
    </location>
</feature>